<evidence type="ECO:0000313" key="2">
    <source>
        <dbReference type="EMBL" id="TXC82086.1"/>
    </source>
</evidence>
<comment type="caution">
    <text evidence="2">The sequence shown here is derived from an EMBL/GenBank/DDBJ whole genome shotgun (WGS) entry which is preliminary data.</text>
</comment>
<feature type="chain" id="PRO_5022923159" evidence="1">
    <location>
        <begin position="22"/>
        <end position="171"/>
    </location>
</feature>
<dbReference type="EMBL" id="VORB01000002">
    <property type="protein sequence ID" value="TXC82086.1"/>
    <property type="molecule type" value="Genomic_DNA"/>
</dbReference>
<keyword evidence="3" id="KW-1185">Reference proteome</keyword>
<keyword evidence="1" id="KW-0732">Signal</keyword>
<name>A0A5C6VC14_9FLAO</name>
<organism evidence="2 3">
    <name type="scientific">Luteibaculum oceani</name>
    <dbReference type="NCBI Taxonomy" id="1294296"/>
    <lineage>
        <taxon>Bacteria</taxon>
        <taxon>Pseudomonadati</taxon>
        <taxon>Bacteroidota</taxon>
        <taxon>Flavobacteriia</taxon>
        <taxon>Flavobacteriales</taxon>
        <taxon>Luteibaculaceae</taxon>
        <taxon>Luteibaculum</taxon>
    </lineage>
</organism>
<gene>
    <name evidence="2" type="ORF">FRX97_03055</name>
</gene>
<dbReference type="RefSeq" id="WP_147013266.1">
    <property type="nucleotide sequence ID" value="NZ_VORB01000002.1"/>
</dbReference>
<sequence>MKTIYSLLILLVLASCQTANPAEEVPNPEPAQLVGSYNVDFSPIVDHVTEELNENENIAKIGEGLAGLFLDAVKLKIHFYPENKGKMEFEGGVFQFAVSISDEPLDSEQSFEYKLESDSILWLKEQKNDEFEKWAVLREPTKNYDTLKLMMINEGEENIFLNLYRIKSNKN</sequence>
<feature type="signal peptide" evidence="1">
    <location>
        <begin position="1"/>
        <end position="21"/>
    </location>
</feature>
<reference evidence="2 3" key="1">
    <citation type="submission" date="2019-08" db="EMBL/GenBank/DDBJ databases">
        <title>Genome of Luteibaculum oceani JCM 18817.</title>
        <authorList>
            <person name="Bowman J.P."/>
        </authorList>
    </citation>
    <scope>NUCLEOTIDE SEQUENCE [LARGE SCALE GENOMIC DNA]</scope>
    <source>
        <strain evidence="2 3">JCM 18817</strain>
    </source>
</reference>
<proteinExistence type="predicted"/>
<protein>
    <submittedName>
        <fullName evidence="2">Uncharacterized protein</fullName>
    </submittedName>
</protein>
<evidence type="ECO:0000313" key="3">
    <source>
        <dbReference type="Proteomes" id="UP000321168"/>
    </source>
</evidence>
<evidence type="ECO:0000256" key="1">
    <source>
        <dbReference type="SAM" id="SignalP"/>
    </source>
</evidence>
<accession>A0A5C6VC14</accession>
<dbReference type="PROSITE" id="PS51257">
    <property type="entry name" value="PROKAR_LIPOPROTEIN"/>
    <property type="match status" value="1"/>
</dbReference>
<dbReference type="AlphaFoldDB" id="A0A5C6VC14"/>
<dbReference type="Proteomes" id="UP000321168">
    <property type="component" value="Unassembled WGS sequence"/>
</dbReference>